<organism evidence="2 3">
    <name type="scientific">Stylosanthes scabra</name>
    <dbReference type="NCBI Taxonomy" id="79078"/>
    <lineage>
        <taxon>Eukaryota</taxon>
        <taxon>Viridiplantae</taxon>
        <taxon>Streptophyta</taxon>
        <taxon>Embryophyta</taxon>
        <taxon>Tracheophyta</taxon>
        <taxon>Spermatophyta</taxon>
        <taxon>Magnoliopsida</taxon>
        <taxon>eudicotyledons</taxon>
        <taxon>Gunneridae</taxon>
        <taxon>Pentapetalae</taxon>
        <taxon>rosids</taxon>
        <taxon>fabids</taxon>
        <taxon>Fabales</taxon>
        <taxon>Fabaceae</taxon>
        <taxon>Papilionoideae</taxon>
        <taxon>50 kb inversion clade</taxon>
        <taxon>dalbergioids sensu lato</taxon>
        <taxon>Dalbergieae</taxon>
        <taxon>Pterocarpus clade</taxon>
        <taxon>Stylosanthes</taxon>
    </lineage>
</organism>
<dbReference type="Proteomes" id="UP001341840">
    <property type="component" value="Unassembled WGS sequence"/>
</dbReference>
<accession>A0ABU6QZW6</accession>
<feature type="compositionally biased region" description="Basic and acidic residues" evidence="1">
    <location>
        <begin position="65"/>
        <end position="75"/>
    </location>
</feature>
<reference evidence="2 3" key="1">
    <citation type="journal article" date="2023" name="Plants (Basel)">
        <title>Bridging the Gap: Combining Genomics and Transcriptomics Approaches to Understand Stylosanthes scabra, an Orphan Legume from the Brazilian Caatinga.</title>
        <authorList>
            <person name="Ferreira-Neto J.R.C."/>
            <person name="da Silva M.D."/>
            <person name="Binneck E."/>
            <person name="de Melo N.F."/>
            <person name="da Silva R.H."/>
            <person name="de Melo A.L.T.M."/>
            <person name="Pandolfi V."/>
            <person name="Bustamante F.O."/>
            <person name="Brasileiro-Vidal A.C."/>
            <person name="Benko-Iseppon A.M."/>
        </authorList>
    </citation>
    <scope>NUCLEOTIDE SEQUENCE [LARGE SCALE GENOMIC DNA]</scope>
    <source>
        <tissue evidence="2">Leaves</tissue>
    </source>
</reference>
<comment type="caution">
    <text evidence="2">The sequence shown here is derived from an EMBL/GenBank/DDBJ whole genome shotgun (WGS) entry which is preliminary data.</text>
</comment>
<evidence type="ECO:0000313" key="2">
    <source>
        <dbReference type="EMBL" id="MED6117051.1"/>
    </source>
</evidence>
<keyword evidence="3" id="KW-1185">Reference proteome</keyword>
<proteinExistence type="predicted"/>
<feature type="region of interest" description="Disordered" evidence="1">
    <location>
        <begin position="45"/>
        <end position="75"/>
    </location>
</feature>
<dbReference type="EMBL" id="JASCZI010004135">
    <property type="protein sequence ID" value="MED6117051.1"/>
    <property type="molecule type" value="Genomic_DNA"/>
</dbReference>
<evidence type="ECO:0000256" key="1">
    <source>
        <dbReference type="SAM" id="MobiDB-lite"/>
    </source>
</evidence>
<evidence type="ECO:0000313" key="3">
    <source>
        <dbReference type="Proteomes" id="UP001341840"/>
    </source>
</evidence>
<gene>
    <name evidence="2" type="ORF">PIB30_106243</name>
</gene>
<protein>
    <submittedName>
        <fullName evidence="2">Uncharacterized protein</fullName>
    </submittedName>
</protein>
<name>A0ABU6QZW6_9FABA</name>
<feature type="compositionally biased region" description="Acidic residues" evidence="1">
    <location>
        <begin position="53"/>
        <end position="64"/>
    </location>
</feature>
<sequence>MTNFKLKTQFQIIWACFALHNYIRRYDSNDVNMLEQFEDITEVEHIEKKNNGDNDDSSDDNAEDDNNKTIWEEPTQEEVRMMEQLRNRIRDQLPQRVRH</sequence>